<dbReference type="PANTHER" id="PTHR22789:SF0">
    <property type="entry name" value="3-OXO-TETRONATE 4-PHOSPHATE DECARBOXYLASE-RELATED"/>
    <property type="match status" value="1"/>
</dbReference>
<dbReference type="SMART" id="SM01007">
    <property type="entry name" value="Aldolase_II"/>
    <property type="match status" value="1"/>
</dbReference>
<evidence type="ECO:0000259" key="3">
    <source>
        <dbReference type="SMART" id="SM01007"/>
    </source>
</evidence>
<evidence type="ECO:0000256" key="1">
    <source>
        <dbReference type="ARBA" id="ARBA00022723"/>
    </source>
</evidence>
<dbReference type="SUPFAM" id="SSF53639">
    <property type="entry name" value="AraD/HMP-PK domain-like"/>
    <property type="match status" value="2"/>
</dbReference>
<proteinExistence type="predicted"/>
<evidence type="ECO:0000256" key="2">
    <source>
        <dbReference type="ARBA" id="ARBA00023239"/>
    </source>
</evidence>
<dbReference type="InterPro" id="IPR036409">
    <property type="entry name" value="Aldolase_II/adducin_N_sf"/>
</dbReference>
<dbReference type="Gene3D" id="3.40.225.10">
    <property type="entry name" value="Class II aldolase/adducin N-terminal domain"/>
    <property type="match status" value="1"/>
</dbReference>
<gene>
    <name evidence="4" type="ORF">C1H76_6593</name>
</gene>
<keyword evidence="2" id="KW-0456">Lyase</keyword>
<feature type="domain" description="Class II aldolase/adducin N-terminal" evidence="3">
    <location>
        <begin position="22"/>
        <end position="256"/>
    </location>
</feature>
<sequence>MPDDLSTRLKTATTPIPPTFFSTLITANHILHSQSIVDGYGHISSRSPQDPTIFYLSASLAPALVSTRADILAYRVSDGSPVPTSSLPPGHPSPDDRKHYLERFIHSELYKRYPDVHAVVHAHSEPVLPFSITSVPLRPVFHMAGVMSPTQVPVFDIGAHYNSSDGKHDLLVTNSRLGAALAAGFQPEGWVSKTGSFVRSFVERQVGMGKGEDEGVKYPPHSVVLMRGHGFTAVGTGVEEAVYRAIYTVVNARVQKDAVLLQGAWNTRVVGERVSKVGKEGYAGQEKDGTKLEGVRFLSEREGKEAWESNRGQVMRPWGLWVEEVKRAGFYKNEYWEKEKEGKTQG</sequence>
<dbReference type="Pfam" id="PF00596">
    <property type="entry name" value="Aldolase_II"/>
    <property type="match status" value="1"/>
</dbReference>
<dbReference type="GO" id="GO:0046872">
    <property type="term" value="F:metal ion binding"/>
    <property type="evidence" value="ECO:0007669"/>
    <property type="project" value="UniProtKB-KW"/>
</dbReference>
<comment type="caution">
    <text evidence="4">The sequence shown here is derived from an EMBL/GenBank/DDBJ whole genome shotgun (WGS) entry which is preliminary data.</text>
</comment>
<dbReference type="PANTHER" id="PTHR22789">
    <property type="entry name" value="FUCULOSE PHOSPHATE ALDOLASE"/>
    <property type="match status" value="1"/>
</dbReference>
<reference evidence="4 5" key="1">
    <citation type="submission" date="2018-02" db="EMBL/GenBank/DDBJ databases">
        <title>Draft genome sequences of Elsinoe sp., causing black scab on jojoba.</title>
        <authorList>
            <person name="Stodart B."/>
            <person name="Jeffress S."/>
            <person name="Ash G."/>
            <person name="Arun Chinnappa K."/>
        </authorList>
    </citation>
    <scope>NUCLEOTIDE SEQUENCE [LARGE SCALE GENOMIC DNA]</scope>
    <source>
        <strain evidence="4 5">Hillstone_2</strain>
    </source>
</reference>
<accession>A0A4U7ARZ4</accession>
<dbReference type="InterPro" id="IPR001303">
    <property type="entry name" value="Aldolase_II/adducin_N"/>
</dbReference>
<dbReference type="GO" id="GO:0016832">
    <property type="term" value="F:aldehyde-lyase activity"/>
    <property type="evidence" value="ECO:0007669"/>
    <property type="project" value="TreeGrafter"/>
</dbReference>
<evidence type="ECO:0000313" key="4">
    <source>
        <dbReference type="EMBL" id="TKX21053.1"/>
    </source>
</evidence>
<keyword evidence="1" id="KW-0479">Metal-binding</keyword>
<dbReference type="GO" id="GO:0005829">
    <property type="term" value="C:cytosol"/>
    <property type="evidence" value="ECO:0007669"/>
    <property type="project" value="TreeGrafter"/>
</dbReference>
<dbReference type="Proteomes" id="UP000308133">
    <property type="component" value="Unassembled WGS sequence"/>
</dbReference>
<dbReference type="GO" id="GO:0019323">
    <property type="term" value="P:pentose catabolic process"/>
    <property type="evidence" value="ECO:0007669"/>
    <property type="project" value="TreeGrafter"/>
</dbReference>
<evidence type="ECO:0000313" key="5">
    <source>
        <dbReference type="Proteomes" id="UP000308133"/>
    </source>
</evidence>
<dbReference type="InterPro" id="IPR050197">
    <property type="entry name" value="Aldolase_class_II_sugar_metab"/>
</dbReference>
<name>A0A4U7ARZ4_9PEZI</name>
<organism evidence="4 5">
    <name type="scientific">Elsinoe australis</name>
    <dbReference type="NCBI Taxonomy" id="40998"/>
    <lineage>
        <taxon>Eukaryota</taxon>
        <taxon>Fungi</taxon>
        <taxon>Dikarya</taxon>
        <taxon>Ascomycota</taxon>
        <taxon>Pezizomycotina</taxon>
        <taxon>Dothideomycetes</taxon>
        <taxon>Dothideomycetidae</taxon>
        <taxon>Myriangiales</taxon>
        <taxon>Elsinoaceae</taxon>
        <taxon>Elsinoe</taxon>
    </lineage>
</organism>
<dbReference type="AlphaFoldDB" id="A0A4U7ARZ4"/>
<protein>
    <recommendedName>
        <fullName evidence="3">Class II aldolase/adducin N-terminal domain-containing protein</fullName>
    </recommendedName>
</protein>
<dbReference type="EMBL" id="PTQR01000082">
    <property type="protein sequence ID" value="TKX21053.1"/>
    <property type="molecule type" value="Genomic_DNA"/>
</dbReference>